<proteinExistence type="predicted"/>
<dbReference type="Proteomes" id="UP000193144">
    <property type="component" value="Unassembled WGS sequence"/>
</dbReference>
<dbReference type="OrthoDB" id="10615251at2759"/>
<accession>A0A1Y1ZE41</accession>
<protein>
    <submittedName>
        <fullName evidence="1">Uncharacterized protein</fullName>
    </submittedName>
</protein>
<evidence type="ECO:0000313" key="2">
    <source>
        <dbReference type="Proteomes" id="UP000193144"/>
    </source>
</evidence>
<dbReference type="EMBL" id="MCFA01000101">
    <property type="protein sequence ID" value="ORY08489.1"/>
    <property type="molecule type" value="Genomic_DNA"/>
</dbReference>
<dbReference type="AlphaFoldDB" id="A0A1Y1ZE41"/>
<gene>
    <name evidence="1" type="ORF">BCR34DRAFT_11945</name>
</gene>
<sequence>MPWAGWFRELYRSYMQPPTLFHPSPSIPFPRPACLQEAAVSASKPDVFLAVDTRCRLCSKRICPYIDLSEVSDNMEFTCFVYGNVIDGSDVWYKTEQGTTRCYVPLNGGSSIS</sequence>
<organism evidence="1 2">
    <name type="scientific">Clohesyomyces aquaticus</name>
    <dbReference type="NCBI Taxonomy" id="1231657"/>
    <lineage>
        <taxon>Eukaryota</taxon>
        <taxon>Fungi</taxon>
        <taxon>Dikarya</taxon>
        <taxon>Ascomycota</taxon>
        <taxon>Pezizomycotina</taxon>
        <taxon>Dothideomycetes</taxon>
        <taxon>Pleosporomycetidae</taxon>
        <taxon>Pleosporales</taxon>
        <taxon>Lindgomycetaceae</taxon>
        <taxon>Clohesyomyces</taxon>
    </lineage>
</organism>
<reference evidence="1 2" key="1">
    <citation type="submission" date="2016-07" db="EMBL/GenBank/DDBJ databases">
        <title>Pervasive Adenine N6-methylation of Active Genes in Fungi.</title>
        <authorList>
            <consortium name="DOE Joint Genome Institute"/>
            <person name="Mondo S.J."/>
            <person name="Dannebaum R.O."/>
            <person name="Kuo R.C."/>
            <person name="Labutti K."/>
            <person name="Haridas S."/>
            <person name="Kuo A."/>
            <person name="Salamov A."/>
            <person name="Ahrendt S.R."/>
            <person name="Lipzen A."/>
            <person name="Sullivan W."/>
            <person name="Andreopoulos W.B."/>
            <person name="Clum A."/>
            <person name="Lindquist E."/>
            <person name="Daum C."/>
            <person name="Ramamoorthy G.K."/>
            <person name="Gryganskyi A."/>
            <person name="Culley D."/>
            <person name="Magnuson J.K."/>
            <person name="James T.Y."/>
            <person name="O'Malley M.A."/>
            <person name="Stajich J.E."/>
            <person name="Spatafora J.W."/>
            <person name="Visel A."/>
            <person name="Grigoriev I.V."/>
        </authorList>
    </citation>
    <scope>NUCLEOTIDE SEQUENCE [LARGE SCALE GENOMIC DNA]</scope>
    <source>
        <strain evidence="1 2">CBS 115471</strain>
    </source>
</reference>
<keyword evidence="2" id="KW-1185">Reference proteome</keyword>
<evidence type="ECO:0000313" key="1">
    <source>
        <dbReference type="EMBL" id="ORY08489.1"/>
    </source>
</evidence>
<name>A0A1Y1ZE41_9PLEO</name>
<comment type="caution">
    <text evidence="1">The sequence shown here is derived from an EMBL/GenBank/DDBJ whole genome shotgun (WGS) entry which is preliminary data.</text>
</comment>